<protein>
    <recommendedName>
        <fullName evidence="4">UbiA prenyltransferase family protein</fullName>
    </recommendedName>
</protein>
<organism evidence="2 3">
    <name type="scientific">Emticicia oligotrophica (strain DSM 17448 / CIP 109782 / MTCC 6937 / GPTSA100-15)</name>
    <dbReference type="NCBI Taxonomy" id="929562"/>
    <lineage>
        <taxon>Bacteria</taxon>
        <taxon>Pseudomonadati</taxon>
        <taxon>Bacteroidota</taxon>
        <taxon>Cytophagia</taxon>
        <taxon>Cytophagales</taxon>
        <taxon>Leadbetterellaceae</taxon>
        <taxon>Emticicia</taxon>
    </lineage>
</organism>
<keyword evidence="1" id="KW-0472">Membrane</keyword>
<evidence type="ECO:0008006" key="4">
    <source>
        <dbReference type="Google" id="ProtNLM"/>
    </source>
</evidence>
<dbReference type="EMBL" id="CP002961">
    <property type="protein sequence ID" value="AFK02330.1"/>
    <property type="molecule type" value="Genomic_DNA"/>
</dbReference>
<evidence type="ECO:0000256" key="1">
    <source>
        <dbReference type="SAM" id="Phobius"/>
    </source>
</evidence>
<evidence type="ECO:0000313" key="2">
    <source>
        <dbReference type="EMBL" id="AFK02330.1"/>
    </source>
</evidence>
<accession>A0ABM5MYZ6</accession>
<feature type="transmembrane region" description="Helical" evidence="1">
    <location>
        <begin position="206"/>
        <end position="226"/>
    </location>
</feature>
<feature type="transmembrane region" description="Helical" evidence="1">
    <location>
        <begin position="107"/>
        <end position="124"/>
    </location>
</feature>
<evidence type="ECO:0000313" key="3">
    <source>
        <dbReference type="Proteomes" id="UP000002875"/>
    </source>
</evidence>
<feature type="transmembrane region" description="Helical" evidence="1">
    <location>
        <begin position="12"/>
        <end position="31"/>
    </location>
</feature>
<gene>
    <name evidence="2" type="ordered locus">Emtol_1181</name>
</gene>
<name>A0ABM5MYZ6_EMTOG</name>
<proteinExistence type="predicted"/>
<feature type="transmembrane region" description="Helical" evidence="1">
    <location>
        <begin position="232"/>
        <end position="249"/>
    </location>
</feature>
<keyword evidence="3" id="KW-1185">Reference proteome</keyword>
<dbReference type="RefSeq" id="WP_015028030.1">
    <property type="nucleotide sequence ID" value="NC_018748.1"/>
</dbReference>
<keyword evidence="1" id="KW-1133">Transmembrane helix</keyword>
<reference evidence="2 3" key="1">
    <citation type="submission" date="2011-07" db="EMBL/GenBank/DDBJ databases">
        <title>The complete genome of chromosome of Emticicia oligotrophica DSM 17448.</title>
        <authorList>
            <consortium name="US DOE Joint Genome Institute (JGI-PGF)"/>
            <person name="Lucas S."/>
            <person name="Han J."/>
            <person name="Lapidus A."/>
            <person name="Bruce D."/>
            <person name="Goodwin L."/>
            <person name="Pitluck S."/>
            <person name="Peters L."/>
            <person name="Kyrpides N."/>
            <person name="Mavromatis K."/>
            <person name="Ivanova N."/>
            <person name="Ovchinnikova G."/>
            <person name="Teshima H."/>
            <person name="Detter J.C."/>
            <person name="Tapia R."/>
            <person name="Han C."/>
            <person name="Land M."/>
            <person name="Hauser L."/>
            <person name="Markowitz V."/>
            <person name="Cheng J.-F."/>
            <person name="Hugenholtz P."/>
            <person name="Woyke T."/>
            <person name="Wu D."/>
            <person name="Tindall B."/>
            <person name="Pomrenke H."/>
            <person name="Brambilla E."/>
            <person name="Klenk H.-P."/>
            <person name="Eisen J.A."/>
        </authorList>
    </citation>
    <scope>NUCLEOTIDE SEQUENCE [LARGE SCALE GENOMIC DNA]</scope>
    <source>
        <strain evidence="2 3">DSM 17448</strain>
    </source>
</reference>
<dbReference type="Proteomes" id="UP000002875">
    <property type="component" value="Chromosome"/>
</dbReference>
<keyword evidence="1" id="KW-0812">Transmembrane</keyword>
<feature type="transmembrane region" description="Helical" evidence="1">
    <location>
        <begin position="83"/>
        <end position="101"/>
    </location>
</feature>
<sequence length="277" mass="32153">MLSNSKYSLLKTLHYLSLDVVVGAVVCSWMFWKMPDGKGVVNIPSLVILGICTWIIYILDRLLDNLKSEPEDARHKFHYEHQYYLQITIIILFLIATLMVFFLPKAVVYFGVTLVGVLFLYFYILQKNNISSDYQYFKEIFTAAIYCVCVSGGALSTKLELEADEFIAAFNFFLLVHQSILVFSFFELNDLPNTKNLAKKLGKKNCTYLIFGVFVFTMTSLFFAEIGFMEKVFQVEILMAFCTTLIFVFRNKIAVNDNYRWLGEMVFWLPLLLLIWT</sequence>
<feature type="transmembrane region" description="Helical" evidence="1">
    <location>
        <begin position="166"/>
        <end position="186"/>
    </location>
</feature>
<feature type="transmembrane region" description="Helical" evidence="1">
    <location>
        <begin position="43"/>
        <end position="63"/>
    </location>
</feature>